<keyword evidence="11" id="KW-1185">Reference proteome</keyword>
<proteinExistence type="inferred from homology"/>
<dbReference type="EMBL" id="JADFTS010000045">
    <property type="protein sequence ID" value="KAF9587138.1"/>
    <property type="molecule type" value="Genomic_DNA"/>
</dbReference>
<dbReference type="PANTHER" id="PTHR15975:SF0">
    <property type="entry name" value="CCR4-NOT TRANSCRIPTION COMPLEX SUBUNIT 11"/>
    <property type="match status" value="1"/>
</dbReference>
<comment type="similarity">
    <text evidence="3">Belongs to the CNOT11 family.</text>
</comment>
<evidence type="ECO:0000256" key="2">
    <source>
        <dbReference type="ARBA" id="ARBA00004496"/>
    </source>
</evidence>
<dbReference type="GO" id="GO:0030014">
    <property type="term" value="C:CCR4-NOT complex"/>
    <property type="evidence" value="ECO:0007669"/>
    <property type="project" value="InterPro"/>
</dbReference>
<keyword evidence="7" id="KW-0943">RNA-mediated gene silencing</keyword>
<evidence type="ECO:0000256" key="3">
    <source>
        <dbReference type="ARBA" id="ARBA00008030"/>
    </source>
</evidence>
<keyword evidence="6" id="KW-0805">Transcription regulation</keyword>
<keyword evidence="8" id="KW-0804">Transcription</keyword>
<keyword evidence="9" id="KW-0539">Nucleus</keyword>
<dbReference type="GO" id="GO:0031047">
    <property type="term" value="P:regulatory ncRNA-mediated gene silencing"/>
    <property type="evidence" value="ECO:0007669"/>
    <property type="project" value="UniProtKB-KW"/>
</dbReference>
<accession>A0A835L9L3</accession>
<dbReference type="Pfam" id="PF10155">
    <property type="entry name" value="CNOT11"/>
    <property type="match status" value="1"/>
</dbReference>
<evidence type="ECO:0000256" key="5">
    <source>
        <dbReference type="ARBA" id="ARBA00022490"/>
    </source>
</evidence>
<dbReference type="GO" id="GO:0005737">
    <property type="term" value="C:cytoplasm"/>
    <property type="evidence" value="ECO:0007669"/>
    <property type="project" value="UniProtKB-SubCell"/>
</dbReference>
<evidence type="ECO:0000256" key="7">
    <source>
        <dbReference type="ARBA" id="ARBA00023158"/>
    </source>
</evidence>
<evidence type="ECO:0000256" key="9">
    <source>
        <dbReference type="ARBA" id="ARBA00023242"/>
    </source>
</evidence>
<protein>
    <recommendedName>
        <fullName evidence="4">CCR4-NOT transcription complex subunit 11</fullName>
    </recommendedName>
</protein>
<keyword evidence="5" id="KW-0963">Cytoplasm</keyword>
<organism evidence="10 11">
    <name type="scientific">Coptis chinensis</name>
    <dbReference type="NCBI Taxonomy" id="261450"/>
    <lineage>
        <taxon>Eukaryota</taxon>
        <taxon>Viridiplantae</taxon>
        <taxon>Streptophyta</taxon>
        <taxon>Embryophyta</taxon>
        <taxon>Tracheophyta</taxon>
        <taxon>Spermatophyta</taxon>
        <taxon>Magnoliopsida</taxon>
        <taxon>Ranunculales</taxon>
        <taxon>Ranunculaceae</taxon>
        <taxon>Coptidoideae</taxon>
        <taxon>Coptis</taxon>
    </lineage>
</organism>
<reference evidence="10 11" key="1">
    <citation type="submission" date="2020-10" db="EMBL/GenBank/DDBJ databases">
        <title>The Coptis chinensis genome and diversification of protoberbering-type alkaloids.</title>
        <authorList>
            <person name="Wang B."/>
            <person name="Shu S."/>
            <person name="Song C."/>
            <person name="Liu Y."/>
        </authorList>
    </citation>
    <scope>NUCLEOTIDE SEQUENCE [LARGE SCALE GENOMIC DNA]</scope>
    <source>
        <strain evidence="10">HL-2020</strain>
        <tissue evidence="10">Leaf</tissue>
    </source>
</reference>
<evidence type="ECO:0000256" key="4">
    <source>
        <dbReference type="ARBA" id="ARBA00014872"/>
    </source>
</evidence>
<comment type="subcellular location">
    <subcellularLocation>
        <location evidence="2">Cytoplasm</location>
    </subcellularLocation>
    <subcellularLocation>
        <location evidence="1">Nucleus</location>
    </subcellularLocation>
</comment>
<name>A0A835L9L3_9MAGN</name>
<sequence>MIGIQESKELFALLNSDQRSIDQVVQDFTSKFPHAIHFNLCCSLAFLIEDNDMLKPTQRLIAFAILHHTYSSQHSSANPFISILVNVACDDSIEKMERAFILQLLGSVGDGNSREVLSQSVLDYINGFDSSSVVLPQREQLQKQYCDCIQPEPYKCLFKNAAVNNVIRDPDIPHGYDANAPELDFTPDGGKARIGSGEREDAVVELLQKRSLEGLGPQWIRPLPPRLPIQDGEACSLLTITIPRLGWINPDNNHELLWDYGMCADTSRGVAIRDLMTKALKVSLAPAQQQQFLMELASDPKIVYHCGLTPRKLPELVENNPLIAVQVLLKMMNSAEIQEYLKALVNMEMSLHSMEVVNRLTTEADLPTEFVHKYITNCISSCQNVKDKYMQNRLVRLVCVFLQSLIRNHIINGEYPSLVDVWFTLIHSQIHPFNGWSRCMYQ</sequence>
<evidence type="ECO:0000256" key="6">
    <source>
        <dbReference type="ARBA" id="ARBA00023015"/>
    </source>
</evidence>
<evidence type="ECO:0000256" key="1">
    <source>
        <dbReference type="ARBA" id="ARBA00004123"/>
    </source>
</evidence>
<evidence type="ECO:0000313" key="11">
    <source>
        <dbReference type="Proteomes" id="UP000631114"/>
    </source>
</evidence>
<dbReference type="InterPro" id="IPR019312">
    <property type="entry name" value="CNOT11"/>
</dbReference>
<evidence type="ECO:0000313" key="10">
    <source>
        <dbReference type="EMBL" id="KAF9587138.1"/>
    </source>
</evidence>
<dbReference type="AlphaFoldDB" id="A0A835L9L3"/>
<dbReference type="PANTHER" id="PTHR15975">
    <property type="entry name" value="CCR4-NOT TRANSCRIPTION COMPLEX SUBUNIT 11"/>
    <property type="match status" value="1"/>
</dbReference>
<dbReference type="OrthoDB" id="10265389at2759"/>
<dbReference type="GO" id="GO:0005634">
    <property type="term" value="C:nucleus"/>
    <property type="evidence" value="ECO:0007669"/>
    <property type="project" value="UniProtKB-SubCell"/>
</dbReference>
<comment type="caution">
    <text evidence="10">The sequence shown here is derived from an EMBL/GenBank/DDBJ whole genome shotgun (WGS) entry which is preliminary data.</text>
</comment>
<gene>
    <name evidence="10" type="ORF">IFM89_039655</name>
</gene>
<evidence type="ECO:0000256" key="8">
    <source>
        <dbReference type="ARBA" id="ARBA00023163"/>
    </source>
</evidence>
<dbReference type="Proteomes" id="UP000631114">
    <property type="component" value="Unassembled WGS sequence"/>
</dbReference>